<organism evidence="3 4">
    <name type="scientific">Actinomadura macrotermitis</name>
    <dbReference type="NCBI Taxonomy" id="2585200"/>
    <lineage>
        <taxon>Bacteria</taxon>
        <taxon>Bacillati</taxon>
        <taxon>Actinomycetota</taxon>
        <taxon>Actinomycetes</taxon>
        <taxon>Streptosporangiales</taxon>
        <taxon>Thermomonosporaceae</taxon>
        <taxon>Actinomadura</taxon>
    </lineage>
</organism>
<proteinExistence type="predicted"/>
<keyword evidence="2" id="KW-0812">Transmembrane</keyword>
<keyword evidence="4" id="KW-1185">Reference proteome</keyword>
<feature type="transmembrane region" description="Helical" evidence="2">
    <location>
        <begin position="20"/>
        <end position="41"/>
    </location>
</feature>
<evidence type="ECO:0000256" key="1">
    <source>
        <dbReference type="SAM" id="MobiDB-lite"/>
    </source>
</evidence>
<evidence type="ECO:0000313" key="3">
    <source>
        <dbReference type="EMBL" id="MQY04412.1"/>
    </source>
</evidence>
<dbReference type="Proteomes" id="UP000487268">
    <property type="component" value="Unassembled WGS sequence"/>
</dbReference>
<name>A0A7K0BU41_9ACTN</name>
<dbReference type="RefSeq" id="WP_153532656.1">
    <property type="nucleotide sequence ID" value="NZ_WEGH01000002.1"/>
</dbReference>
<gene>
    <name evidence="3" type="ORF">ACRB68_24650</name>
</gene>
<protein>
    <submittedName>
        <fullName evidence="3">Uncharacterized protein</fullName>
    </submittedName>
</protein>
<reference evidence="3 4" key="1">
    <citation type="submission" date="2019-10" db="EMBL/GenBank/DDBJ databases">
        <title>Actinomadura rubteroloni sp. nov. and Actinomadura macrotermitis sp. nov., isolated from the gut of fungus growing-termite Macrotermes natalensis.</title>
        <authorList>
            <person name="Benndorf R."/>
            <person name="Martin K."/>
            <person name="Kuefner M."/>
            <person name="De Beer W."/>
            <person name="Kaster A.-K."/>
            <person name="Vollmers J."/>
            <person name="Poulsen M."/>
            <person name="Beemelmanns C."/>
        </authorList>
    </citation>
    <scope>NUCLEOTIDE SEQUENCE [LARGE SCALE GENOMIC DNA]</scope>
    <source>
        <strain evidence="3 4">RB68</strain>
    </source>
</reference>
<dbReference type="EMBL" id="WEGH01000002">
    <property type="protein sequence ID" value="MQY04412.1"/>
    <property type="molecule type" value="Genomic_DNA"/>
</dbReference>
<comment type="caution">
    <text evidence="3">The sequence shown here is derived from an EMBL/GenBank/DDBJ whole genome shotgun (WGS) entry which is preliminary data.</text>
</comment>
<evidence type="ECO:0000313" key="4">
    <source>
        <dbReference type="Proteomes" id="UP000487268"/>
    </source>
</evidence>
<evidence type="ECO:0000256" key="2">
    <source>
        <dbReference type="SAM" id="Phobius"/>
    </source>
</evidence>
<dbReference type="OrthoDB" id="3481021at2"/>
<keyword evidence="2" id="KW-1133">Transmembrane helix</keyword>
<dbReference type="AlphaFoldDB" id="A0A7K0BU41"/>
<sequence length="120" mass="13153">MDTTTLLAGATPVGDEAVRLILPVVAALALISWIALVFRGFMATRHTVGRRPDQSPHRGPIEGGLYRYSPGMYSHSYPPGAVPEMRENPETAAETPARKAPPDYVPVLERPAKRERHVRA</sequence>
<keyword evidence="2" id="KW-0472">Membrane</keyword>
<accession>A0A7K0BU41</accession>
<feature type="region of interest" description="Disordered" evidence="1">
    <location>
        <begin position="77"/>
        <end position="120"/>
    </location>
</feature>